<gene>
    <name evidence="2" type="ORF">SAMN04488055_1472</name>
</gene>
<evidence type="ECO:0000259" key="1">
    <source>
        <dbReference type="PROSITE" id="PS51819"/>
    </source>
</evidence>
<dbReference type="Proteomes" id="UP000185003">
    <property type="component" value="Unassembled WGS sequence"/>
</dbReference>
<organism evidence="2 3">
    <name type="scientific">Chitinophaga niabensis</name>
    <dbReference type="NCBI Taxonomy" id="536979"/>
    <lineage>
        <taxon>Bacteria</taxon>
        <taxon>Pseudomonadati</taxon>
        <taxon>Bacteroidota</taxon>
        <taxon>Chitinophagia</taxon>
        <taxon>Chitinophagales</taxon>
        <taxon>Chitinophagaceae</taxon>
        <taxon>Chitinophaga</taxon>
    </lineage>
</organism>
<accession>A0A1N6ECF6</accession>
<keyword evidence="3" id="KW-1185">Reference proteome</keyword>
<dbReference type="InterPro" id="IPR029068">
    <property type="entry name" value="Glyas_Bleomycin-R_OHBP_Dase"/>
</dbReference>
<reference evidence="3" key="1">
    <citation type="submission" date="2016-11" db="EMBL/GenBank/DDBJ databases">
        <authorList>
            <person name="Varghese N."/>
            <person name="Submissions S."/>
        </authorList>
    </citation>
    <scope>NUCLEOTIDE SEQUENCE [LARGE SCALE GENOMIC DNA]</scope>
    <source>
        <strain evidence="3">DSM 24787</strain>
    </source>
</reference>
<dbReference type="PROSITE" id="PS51819">
    <property type="entry name" value="VOC"/>
    <property type="match status" value="1"/>
</dbReference>
<dbReference type="SUPFAM" id="SSF54593">
    <property type="entry name" value="Glyoxalase/Bleomycin resistance protein/Dihydroxybiphenyl dioxygenase"/>
    <property type="match status" value="1"/>
</dbReference>
<name>A0A1N6ECF6_9BACT</name>
<evidence type="ECO:0000313" key="3">
    <source>
        <dbReference type="Proteomes" id="UP000185003"/>
    </source>
</evidence>
<protein>
    <recommendedName>
        <fullName evidence="1">VOC domain-containing protein</fullName>
    </recommendedName>
</protein>
<feature type="domain" description="VOC" evidence="1">
    <location>
        <begin position="2"/>
        <end position="131"/>
    </location>
</feature>
<proteinExistence type="predicted"/>
<dbReference type="InterPro" id="IPR037523">
    <property type="entry name" value="VOC_core"/>
</dbReference>
<dbReference type="PANTHER" id="PTHR36503:SF1">
    <property type="entry name" value="BLR2520 PROTEIN"/>
    <property type="match status" value="1"/>
</dbReference>
<evidence type="ECO:0000313" key="2">
    <source>
        <dbReference type="EMBL" id="SIN80597.1"/>
    </source>
</evidence>
<dbReference type="EMBL" id="FSRA01000001">
    <property type="protein sequence ID" value="SIN80597.1"/>
    <property type="molecule type" value="Genomic_DNA"/>
</dbReference>
<dbReference type="STRING" id="536979.SAMN04488055_1472"/>
<dbReference type="AlphaFoldDB" id="A0A1N6ECF6"/>
<dbReference type="Gene3D" id="3.10.180.10">
    <property type="entry name" value="2,3-Dihydroxybiphenyl 1,2-Dioxygenase, domain 1"/>
    <property type="match status" value="1"/>
</dbReference>
<sequence>MDIKSTVICLPIHNMDKTLAFYQNAFLISDIQIEDGIIMLEFPKLSLFLMKKDAFEAYSKKAGRGAQFPNGNSGMIISCAMTSREEIDTILENATDYGGSVTGKAFIDESYGGYTGYVADPDGHLWELVYPQQQS</sequence>
<dbReference type="PANTHER" id="PTHR36503">
    <property type="entry name" value="BLR2520 PROTEIN"/>
    <property type="match status" value="1"/>
</dbReference>